<dbReference type="PROSITE" id="PS51387">
    <property type="entry name" value="FAD_PCMH"/>
    <property type="match status" value="1"/>
</dbReference>
<name>G8QUA1_SPHPG</name>
<dbReference type="InterPro" id="IPR016166">
    <property type="entry name" value="FAD-bd_PCMH"/>
</dbReference>
<protein>
    <submittedName>
        <fullName evidence="5">Aerobic-type carbon monoxide dehydrogenase, middle subunit CoxM/CutM-like protein</fullName>
    </submittedName>
</protein>
<keyword evidence="2" id="KW-0274">FAD</keyword>
<accession>G8QUA1</accession>
<dbReference type="Proteomes" id="UP000005632">
    <property type="component" value="Chromosome"/>
</dbReference>
<dbReference type="EMBL" id="CP003155">
    <property type="protein sequence ID" value="AEV28071.1"/>
    <property type="molecule type" value="Genomic_DNA"/>
</dbReference>
<dbReference type="GO" id="GO:0071949">
    <property type="term" value="F:FAD binding"/>
    <property type="evidence" value="ECO:0007669"/>
    <property type="project" value="InterPro"/>
</dbReference>
<evidence type="ECO:0000313" key="5">
    <source>
        <dbReference type="EMBL" id="AEV28071.1"/>
    </source>
</evidence>
<feature type="domain" description="FAD-binding PCMH-type" evidence="4">
    <location>
        <begin position="1"/>
        <end position="177"/>
    </location>
</feature>
<dbReference type="Pfam" id="PF00941">
    <property type="entry name" value="FAD_binding_5"/>
    <property type="match status" value="1"/>
</dbReference>
<dbReference type="Gene3D" id="3.30.390.50">
    <property type="entry name" value="CO dehydrogenase flavoprotein, C-terminal domain"/>
    <property type="match status" value="1"/>
</dbReference>
<evidence type="ECO:0000256" key="3">
    <source>
        <dbReference type="ARBA" id="ARBA00023002"/>
    </source>
</evidence>
<dbReference type="GO" id="GO:0016491">
    <property type="term" value="F:oxidoreductase activity"/>
    <property type="evidence" value="ECO:0007669"/>
    <property type="project" value="UniProtKB-KW"/>
</dbReference>
<keyword evidence="1" id="KW-0285">Flavoprotein</keyword>
<dbReference type="InterPro" id="IPR005107">
    <property type="entry name" value="CO_DH_flav_C"/>
</dbReference>
<evidence type="ECO:0000256" key="2">
    <source>
        <dbReference type="ARBA" id="ARBA00022827"/>
    </source>
</evidence>
<dbReference type="AlphaFoldDB" id="G8QUA1"/>
<dbReference type="KEGG" id="sgp:SpiGrapes_0208"/>
<dbReference type="InterPro" id="IPR036683">
    <property type="entry name" value="CO_DH_flav_C_dom_sf"/>
</dbReference>
<dbReference type="Gene3D" id="3.30.465.10">
    <property type="match status" value="1"/>
</dbReference>
<proteinExistence type="predicted"/>
<keyword evidence="6" id="KW-1185">Reference proteome</keyword>
<dbReference type="eggNOG" id="COG1319">
    <property type="taxonomic scope" value="Bacteria"/>
</dbReference>
<dbReference type="PANTHER" id="PTHR42659">
    <property type="entry name" value="XANTHINE DEHYDROGENASE SUBUNIT C-RELATED"/>
    <property type="match status" value="1"/>
</dbReference>
<dbReference type="SUPFAM" id="SSF56176">
    <property type="entry name" value="FAD-binding/transporter-associated domain-like"/>
    <property type="match status" value="1"/>
</dbReference>
<reference evidence="5 6" key="1">
    <citation type="submission" date="2011-11" db="EMBL/GenBank/DDBJ databases">
        <title>Complete sequence of Spirochaeta sp. grapes.</title>
        <authorList>
            <consortium name="US DOE Joint Genome Institute"/>
            <person name="Lucas S."/>
            <person name="Han J."/>
            <person name="Lapidus A."/>
            <person name="Cheng J.-F."/>
            <person name="Goodwin L."/>
            <person name="Pitluck S."/>
            <person name="Peters L."/>
            <person name="Ovchinnikova G."/>
            <person name="Munk A.C."/>
            <person name="Detter J.C."/>
            <person name="Han C."/>
            <person name="Tapia R."/>
            <person name="Land M."/>
            <person name="Hauser L."/>
            <person name="Kyrpides N."/>
            <person name="Ivanova N."/>
            <person name="Pagani I."/>
            <person name="Ritalahtilisa K."/>
            <person name="Loeffler F."/>
            <person name="Woyke T."/>
        </authorList>
    </citation>
    <scope>NUCLEOTIDE SEQUENCE [LARGE SCALE GENOMIC DNA]</scope>
    <source>
        <strain evidence="6">ATCC BAA-1885 / DSM 22778 / Grapes</strain>
    </source>
</reference>
<dbReference type="PANTHER" id="PTHR42659:SF2">
    <property type="entry name" value="XANTHINE DEHYDROGENASE SUBUNIT C-RELATED"/>
    <property type="match status" value="1"/>
</dbReference>
<dbReference type="Gene3D" id="3.30.43.10">
    <property type="entry name" value="Uridine Diphospho-n-acetylenolpyruvylglucosamine Reductase, domain 2"/>
    <property type="match status" value="1"/>
</dbReference>
<dbReference type="InterPro" id="IPR016169">
    <property type="entry name" value="FAD-bd_PCMH_sub2"/>
</dbReference>
<organism evidence="5 6">
    <name type="scientific">Sphaerochaeta pleomorpha (strain ATCC BAA-1885 / DSM 22778 / Grapes)</name>
    <dbReference type="NCBI Taxonomy" id="158190"/>
    <lineage>
        <taxon>Bacteria</taxon>
        <taxon>Pseudomonadati</taxon>
        <taxon>Spirochaetota</taxon>
        <taxon>Spirochaetia</taxon>
        <taxon>Spirochaetales</taxon>
        <taxon>Sphaerochaetaceae</taxon>
        <taxon>Sphaerochaeta</taxon>
    </lineage>
</organism>
<dbReference type="STRING" id="158190.SpiGrapes_0208"/>
<dbReference type="HOGENOM" id="CLU_058050_3_0_12"/>
<evidence type="ECO:0000259" key="4">
    <source>
        <dbReference type="PROSITE" id="PS51387"/>
    </source>
</evidence>
<dbReference type="InterPro" id="IPR036318">
    <property type="entry name" value="FAD-bd_PCMH-like_sf"/>
</dbReference>
<dbReference type="SMART" id="SM01092">
    <property type="entry name" value="CO_deh_flav_C"/>
    <property type="match status" value="1"/>
</dbReference>
<dbReference type="InterPro" id="IPR016167">
    <property type="entry name" value="FAD-bd_PCMH_sub1"/>
</dbReference>
<keyword evidence="3" id="KW-0560">Oxidoreductase</keyword>
<evidence type="ECO:0000313" key="6">
    <source>
        <dbReference type="Proteomes" id="UP000005632"/>
    </source>
</evidence>
<dbReference type="OrthoDB" id="9789842at2"/>
<sequence>MNCRFSYIAAETLDEVLQLLAENGPEAKLLAGGTDLLVRIRNGYCHPKIVVDIKQVPGFNTITWTETNGLLLGPVVTLTDIIASGIVQDKFPLIIACARNMGSNQIRNRATVVGNIASASPCSDMAPALLCLEANILAVSLRGSRSIPLCDFFTGVKKTVLLNDEIIFGLTVPPSTSLSRGAYLKLKRIKGQDLGLVCLALLLKNEEIRIAVGSCAQTPVVTPPIPVSTSTKDIVASILDLIHPISDIRCTAEYRRFMVEEYVKRLLKEVQS</sequence>
<dbReference type="InterPro" id="IPR051312">
    <property type="entry name" value="Diverse_Substr_Oxidored"/>
</dbReference>
<evidence type="ECO:0000256" key="1">
    <source>
        <dbReference type="ARBA" id="ARBA00022630"/>
    </source>
</evidence>
<dbReference type="SUPFAM" id="SSF55447">
    <property type="entry name" value="CO dehydrogenase flavoprotein C-terminal domain-like"/>
    <property type="match status" value="1"/>
</dbReference>
<gene>
    <name evidence="5" type="ordered locus">SpiGrapes_0208</name>
</gene>
<dbReference type="RefSeq" id="WP_014268920.1">
    <property type="nucleotide sequence ID" value="NC_016633.1"/>
</dbReference>
<dbReference type="InterPro" id="IPR002346">
    <property type="entry name" value="Mopterin_DH_FAD-bd"/>
</dbReference>